<proteinExistence type="predicted"/>
<dbReference type="Proteomes" id="UP001604336">
    <property type="component" value="Unassembled WGS sequence"/>
</dbReference>
<sequence>MEVTSESNSWREELASLVGDPGIRFTDKAIGVSAHEFMTKESVFESPESESAVAAESESLKDQMKGFATAWGEMLVELGRGCKDVVQQTLLTEDSYIAKKTKGPLAEISEKVSFLNEFLPEDRYPVHAWPVIFFVFILAIAVLNVNSKHGSPSPMVKNVIVHPPSASSILLPDGRYMAYHELGVPADKARLSLIAPHSFLSSRLSGIPGVKALLLEAYGVRLITYDLPGFGESDPHPSRNLNSSALDMAYLADAVGVNGKFWVVGYSGGSLHAWAALKYIPDRIAGAAMFAPLVNPYDSSMTKDEMSRTWEKWTQKRKLMYYLARRFPKLLGYFYRRTFFSGKHGQIDKWLSVSLGKKDIDLVGKSAFEELWHRDIEESIRQGSAQPFVEEAMLQVSNWGFSLMDLRVQKKCSNKGFFPWLKFMYGDTECELTGFFGPIHIWQGMDDMVIPPSMADYVARVLPSAVVHKLPEEGHFSHFFLCDECHGRILSTLFGEPQGPLETIDEALENDSEEERSDLS</sequence>
<dbReference type="AlphaFoldDB" id="A0ABD1RA36"/>
<reference evidence="3" key="1">
    <citation type="submission" date="2024-07" db="EMBL/GenBank/DDBJ databases">
        <title>Two chromosome-level genome assemblies of Korean endemic species Abeliophyllum distichum and Forsythia ovata (Oleaceae).</title>
        <authorList>
            <person name="Jang H."/>
        </authorList>
    </citation>
    <scope>NUCLEOTIDE SEQUENCE [LARGE SCALE GENOMIC DNA]</scope>
</reference>
<dbReference type="PANTHER" id="PTHR45763">
    <property type="entry name" value="HYDROLASE, ALPHA/BETA FOLD FAMILY PROTEIN, EXPRESSED-RELATED"/>
    <property type="match status" value="1"/>
</dbReference>
<protein>
    <submittedName>
        <fullName evidence="2">Alpha/beta-Hydrolases superfamily protein</fullName>
    </submittedName>
</protein>
<dbReference type="SUPFAM" id="SSF53474">
    <property type="entry name" value="alpha/beta-Hydrolases"/>
    <property type="match status" value="1"/>
</dbReference>
<accession>A0ABD1RA36</accession>
<dbReference type="EMBL" id="JBFOLK010000009">
    <property type="protein sequence ID" value="KAL2485260.1"/>
    <property type="molecule type" value="Genomic_DNA"/>
</dbReference>
<dbReference type="InterPro" id="IPR000073">
    <property type="entry name" value="AB_hydrolase_1"/>
</dbReference>
<dbReference type="Gene3D" id="3.40.50.1820">
    <property type="entry name" value="alpha/beta hydrolase"/>
    <property type="match status" value="1"/>
</dbReference>
<evidence type="ECO:0000313" key="3">
    <source>
        <dbReference type="Proteomes" id="UP001604336"/>
    </source>
</evidence>
<evidence type="ECO:0000313" key="2">
    <source>
        <dbReference type="EMBL" id="KAL2485260.1"/>
    </source>
</evidence>
<dbReference type="InterPro" id="IPR029058">
    <property type="entry name" value="AB_hydrolase_fold"/>
</dbReference>
<dbReference type="PANTHER" id="PTHR45763:SF8">
    <property type="entry name" value="ALPHA_BETA-HYDROLASES SUPERFAMILY PROTEIN"/>
    <property type="match status" value="1"/>
</dbReference>
<keyword evidence="3" id="KW-1185">Reference proteome</keyword>
<gene>
    <name evidence="2" type="ORF">Adt_30016</name>
</gene>
<organism evidence="2 3">
    <name type="scientific">Abeliophyllum distichum</name>
    <dbReference type="NCBI Taxonomy" id="126358"/>
    <lineage>
        <taxon>Eukaryota</taxon>
        <taxon>Viridiplantae</taxon>
        <taxon>Streptophyta</taxon>
        <taxon>Embryophyta</taxon>
        <taxon>Tracheophyta</taxon>
        <taxon>Spermatophyta</taxon>
        <taxon>Magnoliopsida</taxon>
        <taxon>eudicotyledons</taxon>
        <taxon>Gunneridae</taxon>
        <taxon>Pentapetalae</taxon>
        <taxon>asterids</taxon>
        <taxon>lamiids</taxon>
        <taxon>Lamiales</taxon>
        <taxon>Oleaceae</taxon>
        <taxon>Forsythieae</taxon>
        <taxon>Abeliophyllum</taxon>
    </lineage>
</organism>
<name>A0ABD1RA36_9LAMI</name>
<dbReference type="Pfam" id="PF00561">
    <property type="entry name" value="Abhydrolase_1"/>
    <property type="match status" value="1"/>
</dbReference>
<feature type="domain" description="AB hydrolase-1" evidence="1">
    <location>
        <begin position="196"/>
        <end position="479"/>
    </location>
</feature>
<dbReference type="GO" id="GO:0016787">
    <property type="term" value="F:hydrolase activity"/>
    <property type="evidence" value="ECO:0007669"/>
    <property type="project" value="UniProtKB-ARBA"/>
</dbReference>
<comment type="caution">
    <text evidence="2">The sequence shown here is derived from an EMBL/GenBank/DDBJ whole genome shotgun (WGS) entry which is preliminary data.</text>
</comment>
<evidence type="ECO:0000259" key="1">
    <source>
        <dbReference type="Pfam" id="PF00561"/>
    </source>
</evidence>